<dbReference type="RefSeq" id="WP_014597864.1">
    <property type="nucleotide sequence ID" value="NZ_CP067013.1"/>
</dbReference>
<dbReference type="AlphaFoldDB" id="A0A9X7V293"/>
<protein>
    <submittedName>
        <fullName evidence="2">Type II secretion system protein</fullName>
    </submittedName>
</protein>
<sequence>MGFDLPHRLQRGMTLLELLVVMTILALVTSLLMQGFGTALGTYERVQRRQSEGMPLELGYRWFSESLSGTQAELDAPRHFSGDARQLGGVTHRPLRGANGQVSFFSWKLSETQNGELQLSYHQPNGVDWVIYRWAAGTRGRFIYRAQNGSAADRWPPSASTLQPPADGSIPGAVALEITSREGLQLRWYANLPGRTYPRLDYRDF</sequence>
<feature type="transmembrane region" description="Helical" evidence="1">
    <location>
        <begin position="20"/>
        <end position="43"/>
    </location>
</feature>
<dbReference type="EMBL" id="CP067013">
    <property type="protein sequence ID" value="QQN49844.1"/>
    <property type="molecule type" value="Genomic_DNA"/>
</dbReference>
<dbReference type="Proteomes" id="UP000595933">
    <property type="component" value="Chromosome"/>
</dbReference>
<keyword evidence="1" id="KW-0472">Membrane</keyword>
<dbReference type="Pfam" id="PF07963">
    <property type="entry name" value="N_methyl"/>
    <property type="match status" value="1"/>
</dbReference>
<dbReference type="PROSITE" id="PS00409">
    <property type="entry name" value="PROKAR_NTER_METHYL"/>
    <property type="match status" value="1"/>
</dbReference>
<organism evidence="2 3">
    <name type="scientific">Stutzerimonas balearica</name>
    <dbReference type="NCBI Taxonomy" id="74829"/>
    <lineage>
        <taxon>Bacteria</taxon>
        <taxon>Pseudomonadati</taxon>
        <taxon>Pseudomonadota</taxon>
        <taxon>Gammaproteobacteria</taxon>
        <taxon>Pseudomonadales</taxon>
        <taxon>Pseudomonadaceae</taxon>
        <taxon>Stutzerimonas</taxon>
    </lineage>
</organism>
<keyword evidence="1" id="KW-1133">Transmembrane helix</keyword>
<keyword evidence="1" id="KW-0812">Transmembrane</keyword>
<evidence type="ECO:0000313" key="2">
    <source>
        <dbReference type="EMBL" id="QQN49844.1"/>
    </source>
</evidence>
<accession>A0A9X7V293</accession>
<reference evidence="2 3" key="1">
    <citation type="submission" date="2020-12" db="EMBL/GenBank/DDBJ databases">
        <title>FDA dAtabase for Regulatory Grade micrObial Sequences (FDA-ARGOS): Supporting development and validation of Infectious Disease Dx tests.</title>
        <authorList>
            <person name="Sproer C."/>
            <person name="Gronow S."/>
            <person name="Severitt S."/>
            <person name="Schroder I."/>
            <person name="Tallon L."/>
            <person name="Sadzewicz L."/>
            <person name="Zhao X."/>
            <person name="Boylan J."/>
            <person name="Ott S."/>
            <person name="Bowen H."/>
            <person name="Vavikolanu K."/>
            <person name="Mehta A."/>
            <person name="Aluvathingal J."/>
            <person name="Nadendla S."/>
            <person name="Lowell S."/>
            <person name="Myers T."/>
            <person name="Yan Y."/>
            <person name="Sichtig H."/>
        </authorList>
    </citation>
    <scope>NUCLEOTIDE SEQUENCE [LARGE SCALE GENOMIC DNA]</scope>
    <source>
        <strain evidence="2 3">FDAARGOS_1013</strain>
    </source>
</reference>
<evidence type="ECO:0000256" key="1">
    <source>
        <dbReference type="SAM" id="Phobius"/>
    </source>
</evidence>
<dbReference type="InterPro" id="IPR012902">
    <property type="entry name" value="N_methyl_site"/>
</dbReference>
<gene>
    <name evidence="2" type="ORF">I6H70_14965</name>
</gene>
<name>A0A9X7V293_9GAMM</name>
<evidence type="ECO:0000313" key="3">
    <source>
        <dbReference type="Proteomes" id="UP000595933"/>
    </source>
</evidence>
<proteinExistence type="predicted"/>
<dbReference type="NCBIfam" id="TIGR02532">
    <property type="entry name" value="IV_pilin_GFxxxE"/>
    <property type="match status" value="1"/>
</dbReference>